<dbReference type="AlphaFoldDB" id="A0A7C9ER80"/>
<reference evidence="1" key="2">
    <citation type="submission" date="2020-07" db="EMBL/GenBank/DDBJ databases">
        <authorList>
            <person name="Vera ALvarez R."/>
            <person name="Arias-Moreno D.M."/>
            <person name="Jimenez-Jacinto V."/>
            <person name="Jimenez-Bremont J.F."/>
            <person name="Swaminathan K."/>
            <person name="Moose S.P."/>
            <person name="Guerrero-Gonzalez M.L."/>
            <person name="Marino-Ramirez L."/>
            <person name="Landsman D."/>
            <person name="Rodriguez-Kessler M."/>
            <person name="Delgado-Sanchez P."/>
        </authorList>
    </citation>
    <scope>NUCLEOTIDE SEQUENCE</scope>
    <source>
        <tissue evidence="1">Cladode</tissue>
    </source>
</reference>
<protein>
    <submittedName>
        <fullName evidence="1">Uncharacterized protein</fullName>
    </submittedName>
</protein>
<dbReference type="EMBL" id="GISG01231217">
    <property type="protein sequence ID" value="MBA4666304.1"/>
    <property type="molecule type" value="Transcribed_RNA"/>
</dbReference>
<reference evidence="1" key="1">
    <citation type="journal article" date="2013" name="J. Plant Res.">
        <title>Effect of fungi and light on seed germination of three Opuntia species from semiarid lands of central Mexico.</title>
        <authorList>
            <person name="Delgado-Sanchez P."/>
            <person name="Jimenez-Bremont J.F."/>
            <person name="Guerrero-Gonzalez Mde L."/>
            <person name="Flores J."/>
        </authorList>
    </citation>
    <scope>NUCLEOTIDE SEQUENCE</scope>
    <source>
        <tissue evidence="1">Cladode</tissue>
    </source>
</reference>
<sequence length="269" mass="29911">MSDLSKSIAGLIIWPPSHSDPSFLPLVTVTGVLSPPTRVRFFSHPLLSSSDLACFLFSLFDFSLFFPSISSFCCSLPSKDFDLERLLRLSFTLYSLCREDLSLERDSCSTETDLDRLFSRRFCLSFLVSSFSLPYSRSSSTDFDLERLLSVDLLSSFDLENVLRSTSSSTDAERLLFSRFDSLSCPSPGSPSLNSDRCLASTDLDLERLRRLDVFSSARCGNDLAASRCLFSSDADLDLLLSRCLAVSFLSSLLFPGLCLSSTDLDLER</sequence>
<evidence type="ECO:0000313" key="1">
    <source>
        <dbReference type="EMBL" id="MBA4666304.1"/>
    </source>
</evidence>
<organism evidence="1">
    <name type="scientific">Opuntia streptacantha</name>
    <name type="common">Prickly pear cactus</name>
    <name type="synonym">Opuntia cardona</name>
    <dbReference type="NCBI Taxonomy" id="393608"/>
    <lineage>
        <taxon>Eukaryota</taxon>
        <taxon>Viridiplantae</taxon>
        <taxon>Streptophyta</taxon>
        <taxon>Embryophyta</taxon>
        <taxon>Tracheophyta</taxon>
        <taxon>Spermatophyta</taxon>
        <taxon>Magnoliopsida</taxon>
        <taxon>eudicotyledons</taxon>
        <taxon>Gunneridae</taxon>
        <taxon>Pentapetalae</taxon>
        <taxon>Caryophyllales</taxon>
        <taxon>Cactineae</taxon>
        <taxon>Cactaceae</taxon>
        <taxon>Opuntioideae</taxon>
        <taxon>Opuntia</taxon>
    </lineage>
</organism>
<accession>A0A7C9ER80</accession>
<name>A0A7C9ER80_OPUST</name>
<proteinExistence type="predicted"/>